<accession>A0AAD7XH17</accession>
<dbReference type="GO" id="GO:0016787">
    <property type="term" value="F:hydrolase activity"/>
    <property type="evidence" value="ECO:0007669"/>
    <property type="project" value="UniProtKB-KW"/>
</dbReference>
<dbReference type="AlphaFoldDB" id="A0AAD7XH17"/>
<dbReference type="Pfam" id="PF07859">
    <property type="entry name" value="Abhydrolase_3"/>
    <property type="match status" value="1"/>
</dbReference>
<evidence type="ECO:0000313" key="3">
    <source>
        <dbReference type="EMBL" id="KAJ8502101.1"/>
    </source>
</evidence>
<dbReference type="PANTHER" id="PTHR48081">
    <property type="entry name" value="AB HYDROLASE SUPERFAMILY PROTEIN C4A8.06C"/>
    <property type="match status" value="1"/>
</dbReference>
<name>A0AAD7XH17_9APHY</name>
<gene>
    <name evidence="3" type="ORF">ONZ51_g143</name>
</gene>
<dbReference type="SUPFAM" id="SSF53474">
    <property type="entry name" value="alpha/beta-Hydrolases"/>
    <property type="match status" value="1"/>
</dbReference>
<keyword evidence="4" id="KW-1185">Reference proteome</keyword>
<comment type="caution">
    <text evidence="3">The sequence shown here is derived from an EMBL/GenBank/DDBJ whole genome shotgun (WGS) entry which is preliminary data.</text>
</comment>
<organism evidence="3 4">
    <name type="scientific">Trametes cubensis</name>
    <dbReference type="NCBI Taxonomy" id="1111947"/>
    <lineage>
        <taxon>Eukaryota</taxon>
        <taxon>Fungi</taxon>
        <taxon>Dikarya</taxon>
        <taxon>Basidiomycota</taxon>
        <taxon>Agaricomycotina</taxon>
        <taxon>Agaricomycetes</taxon>
        <taxon>Polyporales</taxon>
        <taxon>Polyporaceae</taxon>
        <taxon>Trametes</taxon>
    </lineage>
</organism>
<dbReference type="InterPro" id="IPR013094">
    <property type="entry name" value="AB_hydrolase_3"/>
</dbReference>
<dbReference type="InterPro" id="IPR029058">
    <property type="entry name" value="AB_hydrolase_fold"/>
</dbReference>
<dbReference type="PANTHER" id="PTHR48081:SF8">
    <property type="entry name" value="ALPHA_BETA HYDROLASE FOLD-3 DOMAIN-CONTAINING PROTEIN-RELATED"/>
    <property type="match status" value="1"/>
</dbReference>
<dbReference type="Proteomes" id="UP001215151">
    <property type="component" value="Unassembled WGS sequence"/>
</dbReference>
<evidence type="ECO:0000259" key="2">
    <source>
        <dbReference type="Pfam" id="PF07859"/>
    </source>
</evidence>
<feature type="domain" description="Alpha/beta hydrolase fold-3" evidence="2">
    <location>
        <begin position="87"/>
        <end position="302"/>
    </location>
</feature>
<dbReference type="Gene3D" id="3.40.50.1820">
    <property type="entry name" value="alpha/beta hydrolase"/>
    <property type="match status" value="1"/>
</dbReference>
<proteinExistence type="predicted"/>
<reference evidence="3" key="1">
    <citation type="submission" date="2022-11" db="EMBL/GenBank/DDBJ databases">
        <title>Genome Sequence of Cubamyces cubensis.</title>
        <authorList>
            <person name="Buettner E."/>
        </authorList>
    </citation>
    <scope>NUCLEOTIDE SEQUENCE</scope>
    <source>
        <strain evidence="3">MPL-01</strain>
    </source>
</reference>
<dbReference type="InterPro" id="IPR050300">
    <property type="entry name" value="GDXG_lipolytic_enzyme"/>
</dbReference>
<dbReference type="EMBL" id="JAPEVG010000002">
    <property type="protein sequence ID" value="KAJ8502101.1"/>
    <property type="molecule type" value="Genomic_DNA"/>
</dbReference>
<protein>
    <recommendedName>
        <fullName evidence="2">Alpha/beta hydrolase fold-3 domain-containing protein</fullName>
    </recommendedName>
</protein>
<sequence>MMDPEYAAALDKAVAFKSIRPPSTVTEARVIFDKFFVSAQNTFLEPHLPPDNTYVLTDQLIPVDGGEISARCLVPVVDDDSETFPVLLYIHGGGFSLGGIEMDDYTLRIRCVQHKISIVNVAYRLAPEHPFPTPVNDCYAALKWTASNVSLLRGDLSKGFLIGGESAGANLSAVLAHMARDDPFFEGRRLTGQYLCEPNICHYAAYPESLKPMFRSVEGFPAMPTLSRQAIERYYRWYNAPPSDPRFSPLLYPSHQGLPRTYIQAMELDPLRDDAFVYTEVLREAGVETKMDLNRGVTHAFYSCFPALAAAARVRENAERGFEWLLRREQST</sequence>
<keyword evidence="1" id="KW-0378">Hydrolase</keyword>
<evidence type="ECO:0000256" key="1">
    <source>
        <dbReference type="ARBA" id="ARBA00022801"/>
    </source>
</evidence>
<evidence type="ECO:0000313" key="4">
    <source>
        <dbReference type="Proteomes" id="UP001215151"/>
    </source>
</evidence>